<protein>
    <submittedName>
        <fullName evidence="1">Uncharacterized protein</fullName>
    </submittedName>
</protein>
<comment type="caution">
    <text evidence="1">The sequence shown here is derived from an EMBL/GenBank/DDBJ whole genome shotgun (WGS) entry which is preliminary data.</text>
</comment>
<proteinExistence type="predicted"/>
<evidence type="ECO:0000313" key="1">
    <source>
        <dbReference type="EMBL" id="KKN87461.1"/>
    </source>
</evidence>
<accession>A0A0F9WMW3</accession>
<dbReference type="EMBL" id="LAZR01000138">
    <property type="protein sequence ID" value="KKN87461.1"/>
    <property type="molecule type" value="Genomic_DNA"/>
</dbReference>
<dbReference type="AlphaFoldDB" id="A0A0F9WMW3"/>
<reference evidence="1" key="1">
    <citation type="journal article" date="2015" name="Nature">
        <title>Complex archaea that bridge the gap between prokaryotes and eukaryotes.</title>
        <authorList>
            <person name="Spang A."/>
            <person name="Saw J.H."/>
            <person name="Jorgensen S.L."/>
            <person name="Zaremba-Niedzwiedzka K."/>
            <person name="Martijn J."/>
            <person name="Lind A.E."/>
            <person name="van Eijk R."/>
            <person name="Schleper C."/>
            <person name="Guy L."/>
            <person name="Ettema T.J."/>
        </authorList>
    </citation>
    <scope>NUCLEOTIDE SEQUENCE</scope>
</reference>
<name>A0A0F9WMW3_9ZZZZ</name>
<sequence>MKLTPENKKHIDGPGQVDLLRKWRFAPSGDPWFQGETGDYWGERITELRAKSPGGYVAASKRIGWSS</sequence>
<gene>
    <name evidence="1" type="ORF">LCGC14_0259160</name>
</gene>
<organism evidence="1">
    <name type="scientific">marine sediment metagenome</name>
    <dbReference type="NCBI Taxonomy" id="412755"/>
    <lineage>
        <taxon>unclassified sequences</taxon>
        <taxon>metagenomes</taxon>
        <taxon>ecological metagenomes</taxon>
    </lineage>
</organism>